<organism evidence="2">
    <name type="scientific">Ditylum brightwellii</name>
    <dbReference type="NCBI Taxonomy" id="49249"/>
    <lineage>
        <taxon>Eukaryota</taxon>
        <taxon>Sar</taxon>
        <taxon>Stramenopiles</taxon>
        <taxon>Ochrophyta</taxon>
        <taxon>Bacillariophyta</taxon>
        <taxon>Mediophyceae</taxon>
        <taxon>Lithodesmiophycidae</taxon>
        <taxon>Lithodesmiales</taxon>
        <taxon>Lithodesmiaceae</taxon>
        <taxon>Ditylum</taxon>
    </lineage>
</organism>
<evidence type="ECO:0008006" key="3">
    <source>
        <dbReference type="Google" id="ProtNLM"/>
    </source>
</evidence>
<sequence length="110" mass="12931">MERKKEAWAECVWRVCVCDFDCVEEVVEYTRFIFLAITVRMVVVVGWDCGDDGMVEGVELMTRGWRAFCNPNLLLALYLFPFLFSLSLSLFSYVDVYHGRICACVRCYRW</sequence>
<evidence type="ECO:0000313" key="2">
    <source>
        <dbReference type="EMBL" id="CAE4639593.1"/>
    </source>
</evidence>
<feature type="transmembrane region" description="Helical" evidence="1">
    <location>
        <begin position="73"/>
        <end position="94"/>
    </location>
</feature>
<accession>A0A7S4SAH8</accession>
<evidence type="ECO:0000256" key="1">
    <source>
        <dbReference type="SAM" id="Phobius"/>
    </source>
</evidence>
<keyword evidence="1" id="KW-0812">Transmembrane</keyword>
<protein>
    <recommendedName>
        <fullName evidence="3">Transmembrane protein</fullName>
    </recommendedName>
</protein>
<keyword evidence="1" id="KW-0472">Membrane</keyword>
<gene>
    <name evidence="2" type="ORF">DBRI00130_LOCUS31984</name>
</gene>
<dbReference type="AlphaFoldDB" id="A0A7S4SAH8"/>
<proteinExistence type="predicted"/>
<reference evidence="2" key="1">
    <citation type="submission" date="2021-01" db="EMBL/GenBank/DDBJ databases">
        <authorList>
            <person name="Corre E."/>
            <person name="Pelletier E."/>
            <person name="Niang G."/>
            <person name="Scheremetjew M."/>
            <person name="Finn R."/>
            <person name="Kale V."/>
            <person name="Holt S."/>
            <person name="Cochrane G."/>
            <person name="Meng A."/>
            <person name="Brown T."/>
            <person name="Cohen L."/>
        </authorList>
    </citation>
    <scope>NUCLEOTIDE SEQUENCE</scope>
    <source>
        <strain evidence="2">GSO104</strain>
    </source>
</reference>
<keyword evidence="1" id="KW-1133">Transmembrane helix</keyword>
<dbReference type="EMBL" id="HBNS01041095">
    <property type="protein sequence ID" value="CAE4639593.1"/>
    <property type="molecule type" value="Transcribed_RNA"/>
</dbReference>
<name>A0A7S4SAH8_9STRA</name>